<organism evidence="1 2">
    <name type="scientific">Klebsiella pneumoniae</name>
    <dbReference type="NCBI Taxonomy" id="573"/>
    <lineage>
        <taxon>Bacteria</taxon>
        <taxon>Pseudomonadati</taxon>
        <taxon>Pseudomonadota</taxon>
        <taxon>Gammaproteobacteria</taxon>
        <taxon>Enterobacterales</taxon>
        <taxon>Enterobacteriaceae</taxon>
        <taxon>Klebsiella/Raoultella group</taxon>
        <taxon>Klebsiella</taxon>
        <taxon>Klebsiella pneumoniae complex</taxon>
    </lineage>
</organism>
<dbReference type="AlphaFoldDB" id="A0A378A6T0"/>
<dbReference type="Proteomes" id="UP000254387">
    <property type="component" value="Unassembled WGS sequence"/>
</dbReference>
<sequence length="101" mass="11267">MASAQNNVGLKLNYRFGVPLKQQLAADEVADQQLAAREPLRIVRSGIICRWEYRQRKNLTVYLATPPGICSPGKTVQLKLQIHSLHASRRALAGRHPRPSA</sequence>
<proteinExistence type="predicted"/>
<reference evidence="1 2" key="1">
    <citation type="submission" date="2018-06" db="EMBL/GenBank/DDBJ databases">
        <authorList>
            <consortium name="Pathogen Informatics"/>
            <person name="Doyle S."/>
        </authorList>
    </citation>
    <scope>NUCLEOTIDE SEQUENCE [LARGE SCALE GENOMIC DNA]</scope>
    <source>
        <strain evidence="1 2">NCTC5053</strain>
    </source>
</reference>
<protein>
    <submittedName>
        <fullName evidence="1">Invasin</fullName>
    </submittedName>
</protein>
<evidence type="ECO:0000313" key="1">
    <source>
        <dbReference type="EMBL" id="STV00291.1"/>
    </source>
</evidence>
<gene>
    <name evidence="1" type="ORF">NCTC5053_01460</name>
</gene>
<dbReference type="EMBL" id="UGMN01000004">
    <property type="protein sequence ID" value="STV00291.1"/>
    <property type="molecule type" value="Genomic_DNA"/>
</dbReference>
<name>A0A378A6T0_KLEPN</name>
<evidence type="ECO:0000313" key="2">
    <source>
        <dbReference type="Proteomes" id="UP000254387"/>
    </source>
</evidence>
<accession>A0A378A6T0</accession>